<organism evidence="1 2">
    <name type="scientific">Virgisporangium aurantiacum</name>
    <dbReference type="NCBI Taxonomy" id="175570"/>
    <lineage>
        <taxon>Bacteria</taxon>
        <taxon>Bacillati</taxon>
        <taxon>Actinomycetota</taxon>
        <taxon>Actinomycetes</taxon>
        <taxon>Micromonosporales</taxon>
        <taxon>Micromonosporaceae</taxon>
        <taxon>Virgisporangium</taxon>
    </lineage>
</organism>
<name>A0A8J4E8S4_9ACTN</name>
<comment type="caution">
    <text evidence="1">The sequence shown here is derived from an EMBL/GenBank/DDBJ whole genome shotgun (WGS) entry which is preliminary data.</text>
</comment>
<keyword evidence="2" id="KW-1185">Reference proteome</keyword>
<dbReference type="RefSeq" id="WP_204009076.1">
    <property type="nucleotide sequence ID" value="NZ_BOPG01000087.1"/>
</dbReference>
<dbReference type="AlphaFoldDB" id="A0A8J4E8S4"/>
<protein>
    <submittedName>
        <fullName evidence="1">Uncharacterized protein</fullName>
    </submittedName>
</protein>
<evidence type="ECO:0000313" key="2">
    <source>
        <dbReference type="Proteomes" id="UP000612585"/>
    </source>
</evidence>
<gene>
    <name evidence="1" type="ORF">Vau01_105730</name>
</gene>
<dbReference type="EMBL" id="BOPG01000087">
    <property type="protein sequence ID" value="GIJ63057.1"/>
    <property type="molecule type" value="Genomic_DNA"/>
</dbReference>
<evidence type="ECO:0000313" key="1">
    <source>
        <dbReference type="EMBL" id="GIJ63057.1"/>
    </source>
</evidence>
<reference evidence="1" key="1">
    <citation type="submission" date="2021-01" db="EMBL/GenBank/DDBJ databases">
        <title>Whole genome shotgun sequence of Virgisporangium aurantiacum NBRC 16421.</title>
        <authorList>
            <person name="Komaki H."/>
            <person name="Tamura T."/>
        </authorList>
    </citation>
    <scope>NUCLEOTIDE SEQUENCE</scope>
    <source>
        <strain evidence="1">NBRC 16421</strain>
    </source>
</reference>
<dbReference type="Proteomes" id="UP000612585">
    <property type="component" value="Unassembled WGS sequence"/>
</dbReference>
<sequence length="93" mass="10269">MDAHQKALAKAAHRHAQQIEQDLLRDYPRLWRELDDLRSAPPVTWPDWCLLPMGAPATIMTSTRFGDPTPPIAVAAALYAWRSPAPCGSPNPA</sequence>
<proteinExistence type="predicted"/>
<accession>A0A8J4E8S4</accession>